<dbReference type="Proteomes" id="UP000274271">
    <property type="component" value="Unassembled WGS sequence"/>
</dbReference>
<reference evidence="2 3" key="1">
    <citation type="submission" date="2018-11" db="EMBL/GenBank/DDBJ databases">
        <authorList>
            <person name="Zhou Z."/>
            <person name="Wang G."/>
        </authorList>
    </citation>
    <scope>NUCLEOTIDE SEQUENCE [LARGE SCALE GENOMIC DNA]</scope>
    <source>
        <strain evidence="2 3">KCTC42998</strain>
    </source>
</reference>
<comment type="caution">
    <text evidence="2">The sequence shown here is derived from an EMBL/GenBank/DDBJ whole genome shotgun (WGS) entry which is preliminary data.</text>
</comment>
<organism evidence="2 3">
    <name type="scientific">Larkinella knui</name>
    <dbReference type="NCBI Taxonomy" id="2025310"/>
    <lineage>
        <taxon>Bacteria</taxon>
        <taxon>Pseudomonadati</taxon>
        <taxon>Bacteroidota</taxon>
        <taxon>Cytophagia</taxon>
        <taxon>Cytophagales</taxon>
        <taxon>Spirosomataceae</taxon>
        <taxon>Larkinella</taxon>
    </lineage>
</organism>
<dbReference type="Pfam" id="PF12680">
    <property type="entry name" value="SnoaL_2"/>
    <property type="match status" value="1"/>
</dbReference>
<dbReference type="InterPro" id="IPR032710">
    <property type="entry name" value="NTF2-like_dom_sf"/>
</dbReference>
<proteinExistence type="predicted"/>
<evidence type="ECO:0000259" key="1">
    <source>
        <dbReference type="Pfam" id="PF12680"/>
    </source>
</evidence>
<dbReference type="OrthoDB" id="1353852at2"/>
<name>A0A3P1CJY8_9BACT</name>
<evidence type="ECO:0000313" key="3">
    <source>
        <dbReference type="Proteomes" id="UP000274271"/>
    </source>
</evidence>
<keyword evidence="3" id="KW-1185">Reference proteome</keyword>
<dbReference type="InterPro" id="IPR037401">
    <property type="entry name" value="SnoaL-like"/>
</dbReference>
<dbReference type="SUPFAM" id="SSF54427">
    <property type="entry name" value="NTF2-like"/>
    <property type="match status" value="1"/>
</dbReference>
<dbReference type="EMBL" id="RQJP01000003">
    <property type="protein sequence ID" value="RRB13595.1"/>
    <property type="molecule type" value="Genomic_DNA"/>
</dbReference>
<evidence type="ECO:0000313" key="2">
    <source>
        <dbReference type="EMBL" id="RRB13595.1"/>
    </source>
</evidence>
<dbReference type="AlphaFoldDB" id="A0A3P1CJY8"/>
<sequence>MDYQTQIERAYQAFNDRNIDGVLELMHSNVQWPNGWEGGYVNGHDEVRTYWLRQWQEINPTVVPVSVRENDHGQIEVTVHQVVKTHAGQVLMDGQIIHLYTFKEGKISRMDIQD</sequence>
<accession>A0A3P1CJY8</accession>
<feature type="domain" description="SnoaL-like" evidence="1">
    <location>
        <begin position="7"/>
        <end position="110"/>
    </location>
</feature>
<dbReference type="RefSeq" id="WP_124907493.1">
    <property type="nucleotide sequence ID" value="NZ_RQJP01000003.1"/>
</dbReference>
<dbReference type="Gene3D" id="3.10.450.50">
    <property type="match status" value="1"/>
</dbReference>
<protein>
    <submittedName>
        <fullName evidence="2">Nuclear transport factor 2 family protein</fullName>
    </submittedName>
</protein>
<gene>
    <name evidence="2" type="ORF">EHT87_15145</name>
</gene>